<evidence type="ECO:0000256" key="1">
    <source>
        <dbReference type="SAM" id="Phobius"/>
    </source>
</evidence>
<organism evidence="2 3">
    <name type="scientific">Stutzerimonas stutzeri</name>
    <name type="common">Pseudomonas stutzeri</name>
    <dbReference type="NCBI Taxonomy" id="316"/>
    <lineage>
        <taxon>Bacteria</taxon>
        <taxon>Pseudomonadati</taxon>
        <taxon>Pseudomonadota</taxon>
        <taxon>Gammaproteobacteria</taxon>
        <taxon>Pseudomonadales</taxon>
        <taxon>Pseudomonadaceae</taxon>
        <taxon>Stutzerimonas</taxon>
    </lineage>
</organism>
<dbReference type="Proteomes" id="UP000235897">
    <property type="component" value="Unassembled WGS sequence"/>
</dbReference>
<keyword evidence="1" id="KW-0472">Membrane</keyword>
<comment type="caution">
    <text evidence="2">The sequence shown here is derived from an EMBL/GenBank/DDBJ whole genome shotgun (WGS) entry which is preliminary data.</text>
</comment>
<evidence type="ECO:0000313" key="2">
    <source>
        <dbReference type="EMBL" id="PNG06281.1"/>
    </source>
</evidence>
<gene>
    <name evidence="2" type="ORF">CXL00_10740</name>
</gene>
<accession>A0A2N8SUY1</accession>
<dbReference type="AlphaFoldDB" id="A0A2N8SUY1"/>
<protein>
    <submittedName>
        <fullName evidence="2">Uncharacterized protein</fullName>
    </submittedName>
</protein>
<evidence type="ECO:0000313" key="3">
    <source>
        <dbReference type="Proteomes" id="UP000235897"/>
    </source>
</evidence>
<feature type="transmembrane region" description="Helical" evidence="1">
    <location>
        <begin position="20"/>
        <end position="38"/>
    </location>
</feature>
<keyword evidence="1" id="KW-1133">Transmembrane helix</keyword>
<sequence>MADFLIIQSIMKVNMFKRLGYIFTTTLLFIPGSVHLFLKTQTDWLDACQHAGGEDVLCAAPRQAHATEAT</sequence>
<reference evidence="2 3" key="1">
    <citation type="submission" date="2018-01" db="EMBL/GenBank/DDBJ databases">
        <title>Denitrification phenotypes of diverse strains of Pseudomonas stutzeri.</title>
        <authorList>
            <person name="Milligan D.A."/>
            <person name="Bergaust L."/>
            <person name="Bakken L.R."/>
            <person name="Frostegard A."/>
        </authorList>
    </citation>
    <scope>NUCLEOTIDE SEQUENCE [LARGE SCALE GENOMIC DNA]</scope>
    <source>
        <strain evidence="2 3">28a3</strain>
    </source>
</reference>
<proteinExistence type="predicted"/>
<name>A0A2N8SUY1_STUST</name>
<dbReference type="EMBL" id="POUW01000003">
    <property type="protein sequence ID" value="PNG06281.1"/>
    <property type="molecule type" value="Genomic_DNA"/>
</dbReference>
<keyword evidence="1" id="KW-0812">Transmembrane</keyword>